<protein>
    <submittedName>
        <fullName evidence="2">Uncharacterized protein</fullName>
    </submittedName>
</protein>
<gene>
    <name evidence="2" type="ORF">BP00DRAFT_423939</name>
</gene>
<feature type="region of interest" description="Disordered" evidence="1">
    <location>
        <begin position="1"/>
        <end position="59"/>
    </location>
</feature>
<name>A0A2V5IHF6_9EURO</name>
<dbReference type="AlphaFoldDB" id="A0A2V5IHF6"/>
<evidence type="ECO:0000313" key="2">
    <source>
        <dbReference type="EMBL" id="PYI33503.1"/>
    </source>
</evidence>
<dbReference type="EMBL" id="KZ825483">
    <property type="protein sequence ID" value="PYI33503.1"/>
    <property type="molecule type" value="Genomic_DNA"/>
</dbReference>
<evidence type="ECO:0000313" key="3">
    <source>
        <dbReference type="Proteomes" id="UP000248817"/>
    </source>
</evidence>
<evidence type="ECO:0000256" key="1">
    <source>
        <dbReference type="SAM" id="MobiDB-lite"/>
    </source>
</evidence>
<proteinExistence type="predicted"/>
<feature type="compositionally biased region" description="Polar residues" evidence="1">
    <location>
        <begin position="304"/>
        <end position="332"/>
    </location>
</feature>
<accession>A0A2V5IHF6</accession>
<feature type="region of interest" description="Disordered" evidence="1">
    <location>
        <begin position="284"/>
        <end position="332"/>
    </location>
</feature>
<dbReference type="Proteomes" id="UP000248817">
    <property type="component" value="Unassembled WGS sequence"/>
</dbReference>
<keyword evidence="3" id="KW-1185">Reference proteome</keyword>
<sequence>MPNTRAQKRSRINIAGDACNRDRLKPESPGPSNATPMDFTPTPEDRGGSATERSAQVPARDIEDDLWTLPEIFAYALDNAAMPPPPMRDITGYIDEVIDRGRKWDPEAHERIKELMWTVGRGVSFARYTRMVDEVLAVDHPEMHRLDEDRVADMVAEYIMNIMTLIVAQCTPQASPTIQLHGVSELIRIGFTLASEGRNKAGCSWDHQFRVLIRALRSSMHMIIAGMQGYLRHIPCAKEFQGHGLNKQVEALNGMIEQSFGYPGTLDSVLSLLESDFDNTDPFTGAYCGPSGEGHSVPEDEAPSPSSGHSYASTEASEVNSLGSSRGSDQTA</sequence>
<reference evidence="2 3" key="1">
    <citation type="submission" date="2018-02" db="EMBL/GenBank/DDBJ databases">
        <title>The genomes of Aspergillus section Nigri reveals drivers in fungal speciation.</title>
        <authorList>
            <consortium name="DOE Joint Genome Institute"/>
            <person name="Vesth T.C."/>
            <person name="Nybo J."/>
            <person name="Theobald S."/>
            <person name="Brandl J."/>
            <person name="Frisvad J.C."/>
            <person name="Nielsen K.F."/>
            <person name="Lyhne E.K."/>
            <person name="Kogle M.E."/>
            <person name="Kuo A."/>
            <person name="Riley R."/>
            <person name="Clum A."/>
            <person name="Nolan M."/>
            <person name="Lipzen A."/>
            <person name="Salamov A."/>
            <person name="Henrissat B."/>
            <person name="Wiebenga A."/>
            <person name="De vries R.P."/>
            <person name="Grigoriev I.V."/>
            <person name="Mortensen U.H."/>
            <person name="Andersen M.R."/>
            <person name="Baker S.E."/>
        </authorList>
    </citation>
    <scope>NUCLEOTIDE SEQUENCE [LARGE SCALE GENOMIC DNA]</scope>
    <source>
        <strain evidence="2 3">CBS 114.80</strain>
    </source>
</reference>
<organism evidence="2 3">
    <name type="scientific">Aspergillus indologenus CBS 114.80</name>
    <dbReference type="NCBI Taxonomy" id="1450541"/>
    <lineage>
        <taxon>Eukaryota</taxon>
        <taxon>Fungi</taxon>
        <taxon>Dikarya</taxon>
        <taxon>Ascomycota</taxon>
        <taxon>Pezizomycotina</taxon>
        <taxon>Eurotiomycetes</taxon>
        <taxon>Eurotiomycetidae</taxon>
        <taxon>Eurotiales</taxon>
        <taxon>Aspergillaceae</taxon>
        <taxon>Aspergillus</taxon>
        <taxon>Aspergillus subgen. Circumdati</taxon>
    </lineage>
</organism>
<feature type="compositionally biased region" description="Basic residues" evidence="1">
    <location>
        <begin position="1"/>
        <end position="11"/>
    </location>
</feature>